<organism evidence="2 3">
    <name type="scientific">Paractinoplanes aksuensis</name>
    <dbReference type="NCBI Taxonomy" id="2939490"/>
    <lineage>
        <taxon>Bacteria</taxon>
        <taxon>Bacillati</taxon>
        <taxon>Actinomycetota</taxon>
        <taxon>Actinomycetes</taxon>
        <taxon>Micromonosporales</taxon>
        <taxon>Micromonosporaceae</taxon>
        <taxon>Paractinoplanes</taxon>
    </lineage>
</organism>
<dbReference type="EMBL" id="JAMYJR010000051">
    <property type="protein sequence ID" value="MCO8276799.1"/>
    <property type="molecule type" value="Genomic_DNA"/>
</dbReference>
<keyword evidence="1" id="KW-0472">Membrane</keyword>
<feature type="transmembrane region" description="Helical" evidence="1">
    <location>
        <begin position="27"/>
        <end position="46"/>
    </location>
</feature>
<protein>
    <recommendedName>
        <fullName evidence="4">PH domain-containing protein</fullName>
    </recommendedName>
</protein>
<keyword evidence="3" id="KW-1185">Reference proteome</keyword>
<keyword evidence="1" id="KW-1133">Transmembrane helix</keyword>
<dbReference type="RefSeq" id="WP_253242824.1">
    <property type="nucleotide sequence ID" value="NZ_JAMYJR010000051.1"/>
</dbReference>
<dbReference type="Proteomes" id="UP001523369">
    <property type="component" value="Unassembled WGS sequence"/>
</dbReference>
<evidence type="ECO:0008006" key="4">
    <source>
        <dbReference type="Google" id="ProtNLM"/>
    </source>
</evidence>
<evidence type="ECO:0000256" key="1">
    <source>
        <dbReference type="SAM" id="Phobius"/>
    </source>
</evidence>
<name>A0ABT1E111_9ACTN</name>
<evidence type="ECO:0000313" key="3">
    <source>
        <dbReference type="Proteomes" id="UP001523369"/>
    </source>
</evidence>
<feature type="transmembrane region" description="Helical" evidence="1">
    <location>
        <begin position="140"/>
        <end position="159"/>
    </location>
</feature>
<sequence>MAAVLMVVLVAFPLEMTQPSVAGPATDVVAAVFLAGICWLLFRAAFRTRFVARPDHFEVVNFLTTHHIPYGAVAEIHLDWLTLRLTLKSGRRVRAWALNESFLATRGERAQYLANRLGAITAERNGPEKPETRRTTFPDWWVVPVVLAICAGAITYRLYAARR</sequence>
<proteinExistence type="predicted"/>
<accession>A0ABT1E111</accession>
<keyword evidence="1" id="KW-0812">Transmembrane</keyword>
<comment type="caution">
    <text evidence="2">The sequence shown here is derived from an EMBL/GenBank/DDBJ whole genome shotgun (WGS) entry which is preliminary data.</text>
</comment>
<reference evidence="2 3" key="1">
    <citation type="submission" date="2022-06" db="EMBL/GenBank/DDBJ databases">
        <title>New Species of the Genus Actinoplanes, ActinopZanes ferrugineus.</title>
        <authorList>
            <person name="Ding P."/>
        </authorList>
    </citation>
    <scope>NUCLEOTIDE SEQUENCE [LARGE SCALE GENOMIC DNA]</scope>
    <source>
        <strain evidence="2 3">TRM88003</strain>
    </source>
</reference>
<evidence type="ECO:0000313" key="2">
    <source>
        <dbReference type="EMBL" id="MCO8276799.1"/>
    </source>
</evidence>
<gene>
    <name evidence="2" type="ORF">M1L60_40090</name>
</gene>